<organism evidence="2 3">
    <name type="scientific">Protopolystoma xenopodis</name>
    <dbReference type="NCBI Taxonomy" id="117903"/>
    <lineage>
        <taxon>Eukaryota</taxon>
        <taxon>Metazoa</taxon>
        <taxon>Spiralia</taxon>
        <taxon>Lophotrochozoa</taxon>
        <taxon>Platyhelminthes</taxon>
        <taxon>Monogenea</taxon>
        <taxon>Polyopisthocotylea</taxon>
        <taxon>Polystomatidea</taxon>
        <taxon>Polystomatidae</taxon>
        <taxon>Protopolystoma</taxon>
    </lineage>
</organism>
<accession>A0A3S5B6G2</accession>
<evidence type="ECO:0000256" key="1">
    <source>
        <dbReference type="SAM" id="MobiDB-lite"/>
    </source>
</evidence>
<evidence type="ECO:0000313" key="3">
    <source>
        <dbReference type="Proteomes" id="UP000784294"/>
    </source>
</evidence>
<feature type="compositionally biased region" description="Polar residues" evidence="1">
    <location>
        <begin position="88"/>
        <end position="103"/>
    </location>
</feature>
<dbReference type="Proteomes" id="UP000784294">
    <property type="component" value="Unassembled WGS sequence"/>
</dbReference>
<sequence length="273" mass="29413">MKSEPDPVDRGIRSSEHRKPDLSLFLGKNVSSLSRTFGTPTLDASTVESANNAYTETSMQNDSPNPNTTISVTNSLFPHTSCLEDALQPSSGQPGINSPNFLASSSSPPDLPLISTSLISSVDTRPQAFSATATASSVSTSCQTTQTVFQPSGLRRDHGTTDFVMYPDKICQIGPTEAKKSIKKSAETAWLRQPSASNHRVDPGLAFHAPCLMTDEACNREPTAFDRNRLETSNSTGNNPVATLLLSDQADSLSLRHRSSRQLELVSLVVCRE</sequence>
<reference evidence="2" key="1">
    <citation type="submission" date="2018-11" db="EMBL/GenBank/DDBJ databases">
        <authorList>
            <consortium name="Pathogen Informatics"/>
        </authorList>
    </citation>
    <scope>NUCLEOTIDE SEQUENCE</scope>
</reference>
<dbReference type="AlphaFoldDB" id="A0A3S5B6G2"/>
<gene>
    <name evidence="2" type="ORF">PXEA_LOCUS35146</name>
</gene>
<evidence type="ECO:0000313" key="2">
    <source>
        <dbReference type="EMBL" id="VEL41706.1"/>
    </source>
</evidence>
<dbReference type="EMBL" id="CAAALY010270634">
    <property type="protein sequence ID" value="VEL41706.1"/>
    <property type="molecule type" value="Genomic_DNA"/>
</dbReference>
<name>A0A3S5B6G2_9PLAT</name>
<feature type="region of interest" description="Disordered" evidence="1">
    <location>
        <begin position="1"/>
        <end position="21"/>
    </location>
</feature>
<comment type="caution">
    <text evidence="2">The sequence shown here is derived from an EMBL/GenBank/DDBJ whole genome shotgun (WGS) entry which is preliminary data.</text>
</comment>
<feature type="region of interest" description="Disordered" evidence="1">
    <location>
        <begin position="85"/>
        <end position="107"/>
    </location>
</feature>
<keyword evidence="3" id="KW-1185">Reference proteome</keyword>
<proteinExistence type="predicted"/>
<protein>
    <submittedName>
        <fullName evidence="2">Uncharacterized protein</fullName>
    </submittedName>
</protein>